<dbReference type="AlphaFoldDB" id="A0ABD1ZCN8"/>
<evidence type="ECO:0000313" key="3">
    <source>
        <dbReference type="EMBL" id="KAL2645174.1"/>
    </source>
</evidence>
<evidence type="ECO:0000259" key="2">
    <source>
        <dbReference type="Pfam" id="PF20500"/>
    </source>
</evidence>
<protein>
    <recommendedName>
        <fullName evidence="2">DNA-PKcs N-terminal domain-containing protein</fullName>
    </recommendedName>
</protein>
<dbReference type="InterPro" id="IPR046804">
    <property type="entry name" value="DNA-PKcs_N"/>
</dbReference>
<name>A0ABD1ZCN8_9MARC</name>
<feature type="region of interest" description="Disordered" evidence="1">
    <location>
        <begin position="536"/>
        <end position="555"/>
    </location>
</feature>
<reference evidence="3 4" key="1">
    <citation type="submission" date="2024-09" db="EMBL/GenBank/DDBJ databases">
        <title>Chromosome-scale assembly of Riccia fluitans.</title>
        <authorList>
            <person name="Paukszto L."/>
            <person name="Sawicki J."/>
            <person name="Karawczyk K."/>
            <person name="Piernik-Szablinska J."/>
            <person name="Szczecinska M."/>
            <person name="Mazdziarz M."/>
        </authorList>
    </citation>
    <scope>NUCLEOTIDE SEQUENCE [LARGE SCALE GENOMIC DNA]</scope>
    <source>
        <strain evidence="3">Rf_01</strain>
        <tissue evidence="3">Aerial parts of the thallus</tissue>
    </source>
</reference>
<dbReference type="EMBL" id="JBHFFA010000002">
    <property type="protein sequence ID" value="KAL2645174.1"/>
    <property type="molecule type" value="Genomic_DNA"/>
</dbReference>
<accession>A0ABD1ZCN8</accession>
<comment type="caution">
    <text evidence="3">The sequence shown here is derived from an EMBL/GenBank/DDBJ whole genome shotgun (WGS) entry which is preliminary data.</text>
</comment>
<dbReference type="SUPFAM" id="SSF48371">
    <property type="entry name" value="ARM repeat"/>
    <property type="match status" value="1"/>
</dbReference>
<evidence type="ECO:0000313" key="4">
    <source>
        <dbReference type="Proteomes" id="UP001605036"/>
    </source>
</evidence>
<gene>
    <name evidence="3" type="ORF">R1flu_012761</name>
</gene>
<evidence type="ECO:0000256" key="1">
    <source>
        <dbReference type="SAM" id="MobiDB-lite"/>
    </source>
</evidence>
<dbReference type="Proteomes" id="UP001605036">
    <property type="component" value="Unassembled WGS sequence"/>
</dbReference>
<dbReference type="Gene3D" id="1.25.10.10">
    <property type="entry name" value="Leucine-rich Repeat Variant"/>
    <property type="match status" value="1"/>
</dbReference>
<organism evidence="3 4">
    <name type="scientific">Riccia fluitans</name>
    <dbReference type="NCBI Taxonomy" id="41844"/>
    <lineage>
        <taxon>Eukaryota</taxon>
        <taxon>Viridiplantae</taxon>
        <taxon>Streptophyta</taxon>
        <taxon>Embryophyta</taxon>
        <taxon>Marchantiophyta</taxon>
        <taxon>Marchantiopsida</taxon>
        <taxon>Marchantiidae</taxon>
        <taxon>Marchantiales</taxon>
        <taxon>Ricciaceae</taxon>
        <taxon>Riccia</taxon>
    </lineage>
</organism>
<dbReference type="InterPro" id="IPR011989">
    <property type="entry name" value="ARM-like"/>
</dbReference>
<sequence length="795" mass="90129">MDHKLVRCMTSLKDEAEAARMGADSSDLNSLISDVSDLCKQALSDEDVSFAIALVFDREEGIFNVVQLLLPVKERSVVKARESCFTFVSEFIQQIGDRVLPHIEFVKEKCLLVFRRDDSKSVQAAALNPLLSLLETNITRNNPSVVNLDWMFGEVLLKEYRKAKTSGTLRSNILVLLGYLVEYFPRTFGEENVNTLLKICLDTLEEQLRQSSKDPVFVVVSGVMKCLDSLLTWFDESLPAGGSVETSRKIYTFLVQIIYYREDIKRYEVVKAGLRLLARHASLFALRLVQDSKDILSWLQIYCTHTNAPLRDAGFAAFNSFIAQVSRCLVYEESRVQNVQERYKHFMATFFGLLDAPYADKKLLSLAIRGLGKLSPLIVKFSGKETLKKVFHRLTSLGETPSSRGGEAYEDSLGHSVTLLGAFADMVIYFDSVEDFMVSFIAEVTGNIFYQFPNLFPKQRQATYITMSALFKAMYSKGTIFTIFLSNVVWSTLQRTMETTEGAPGDLGLPLWPQYVELWCHLLEFLRKSAEEHSAALHDGSDMETISGQSSSEERSVDVKEIQGLVFDSIVRSIMKALTELNLKYRVRPSSALTSRQDDADASPVEPETELELIEPLNLVHMRKYLNLVEFTQDFLSRSSAYLFIKWVYPFSCCVMELSHQYPLISGNYKLLTTTVKVADSKRFFQSLEACETPESDTKGMASAEEWKSFFKVRKDHVTERGPTVSTEHQTLCQQLFRRYLQEVLVASRRYKLELLASCLRFCLSAPTALIDIGSLVAPMQNAFKIGLRYPLKPD</sequence>
<proteinExistence type="predicted"/>
<dbReference type="Pfam" id="PF20500">
    <property type="entry name" value="DNA-PKcs_N"/>
    <property type="match status" value="1"/>
</dbReference>
<feature type="domain" description="DNA-PKcs N-terminal" evidence="2">
    <location>
        <begin position="50"/>
        <end position="790"/>
    </location>
</feature>
<keyword evidence="4" id="KW-1185">Reference proteome</keyword>
<dbReference type="InterPro" id="IPR016024">
    <property type="entry name" value="ARM-type_fold"/>
</dbReference>